<accession>A0ABS2PN66</accession>
<evidence type="ECO:0000256" key="9">
    <source>
        <dbReference type="ARBA" id="ARBA00023012"/>
    </source>
</evidence>
<evidence type="ECO:0000313" key="13">
    <source>
        <dbReference type="EMBL" id="MBM7636875.1"/>
    </source>
</evidence>
<evidence type="ECO:0000256" key="5">
    <source>
        <dbReference type="ARBA" id="ARBA00022679"/>
    </source>
</evidence>
<comment type="caution">
    <text evidence="13">The sequence shown here is derived from an EMBL/GenBank/DDBJ whole genome shotgun (WGS) entry which is preliminary data.</text>
</comment>
<evidence type="ECO:0000259" key="12">
    <source>
        <dbReference type="PROSITE" id="PS50109"/>
    </source>
</evidence>
<sequence>MTYVVLLFLFYLTFYLYQLPMTYFGMSLLFNASLFLIVSAYQYYLFSRKMLALRQAIDCDSLDFSQKPSDLAYEQLLKRQKRANDQAYAVVKSQLEQSQAMVKLWSHQMKVPLSALSLMSQTNRLDKTAVDQQLLSLQQYVETLLTYLKFQQNKDDFRFERVSARRLLLDLVKKYAVSCMAKELSVTLDGDWELTTDRKWLSFALGQILDNAIKYSQKGGQIVIRISEQEILIQDYGIGILEEDLPRLFEEGFTGFNGHEHQKATGLGLYITKQILDSLNLTITIDSQIDVGTSVRLCKKEKRS</sequence>
<dbReference type="EC" id="2.7.13.3" evidence="3"/>
<feature type="transmembrane region" description="Helical" evidence="11">
    <location>
        <begin position="28"/>
        <end position="46"/>
    </location>
</feature>
<dbReference type="Pfam" id="PF02518">
    <property type="entry name" value="HATPase_c"/>
    <property type="match status" value="1"/>
</dbReference>
<dbReference type="SMART" id="SM00387">
    <property type="entry name" value="HATPase_c"/>
    <property type="match status" value="1"/>
</dbReference>
<dbReference type="PROSITE" id="PS50109">
    <property type="entry name" value="HIS_KIN"/>
    <property type="match status" value="1"/>
</dbReference>
<keyword evidence="7 13" id="KW-0418">Kinase</keyword>
<keyword evidence="14" id="KW-1185">Reference proteome</keyword>
<reference evidence="13 14" key="1">
    <citation type="submission" date="2021-01" db="EMBL/GenBank/DDBJ databases">
        <title>Genomic Encyclopedia of Type Strains, Phase IV (KMG-IV): sequencing the most valuable type-strain genomes for metagenomic binning, comparative biology and taxonomic classification.</title>
        <authorList>
            <person name="Goeker M."/>
        </authorList>
    </citation>
    <scope>NUCLEOTIDE SEQUENCE [LARGE SCALE GENOMIC DNA]</scope>
    <source>
        <strain evidence="13 14">DSM 27513</strain>
    </source>
</reference>
<evidence type="ECO:0000313" key="14">
    <source>
        <dbReference type="Proteomes" id="UP000809081"/>
    </source>
</evidence>
<protein>
    <recommendedName>
        <fullName evidence="3">histidine kinase</fullName>
        <ecNumber evidence="3">2.7.13.3</ecNumber>
    </recommendedName>
</protein>
<dbReference type="InterPro" id="IPR036890">
    <property type="entry name" value="HATPase_C_sf"/>
</dbReference>
<evidence type="ECO:0000256" key="8">
    <source>
        <dbReference type="ARBA" id="ARBA00022989"/>
    </source>
</evidence>
<gene>
    <name evidence="13" type="ORF">JOC31_001702</name>
</gene>
<evidence type="ECO:0000256" key="11">
    <source>
        <dbReference type="SAM" id="Phobius"/>
    </source>
</evidence>
<keyword evidence="4" id="KW-1003">Cell membrane</keyword>
<evidence type="ECO:0000256" key="10">
    <source>
        <dbReference type="ARBA" id="ARBA00023136"/>
    </source>
</evidence>
<feature type="domain" description="Histidine kinase" evidence="12">
    <location>
        <begin position="104"/>
        <end position="297"/>
    </location>
</feature>
<keyword evidence="10 11" id="KW-0472">Membrane</keyword>
<dbReference type="PANTHER" id="PTHR45453:SF2">
    <property type="entry name" value="HISTIDINE KINASE"/>
    <property type="match status" value="1"/>
</dbReference>
<dbReference type="InterPro" id="IPR005467">
    <property type="entry name" value="His_kinase_dom"/>
</dbReference>
<dbReference type="EMBL" id="JAFBEI010000041">
    <property type="protein sequence ID" value="MBM7636875.1"/>
    <property type="molecule type" value="Genomic_DNA"/>
</dbReference>
<dbReference type="Proteomes" id="UP000809081">
    <property type="component" value="Unassembled WGS sequence"/>
</dbReference>
<comment type="catalytic activity">
    <reaction evidence="1">
        <text>ATP + protein L-histidine = ADP + protein N-phospho-L-histidine.</text>
        <dbReference type="EC" id="2.7.13.3"/>
    </reaction>
</comment>
<dbReference type="GO" id="GO:0016301">
    <property type="term" value="F:kinase activity"/>
    <property type="evidence" value="ECO:0007669"/>
    <property type="project" value="UniProtKB-KW"/>
</dbReference>
<dbReference type="InterPro" id="IPR003594">
    <property type="entry name" value="HATPase_dom"/>
</dbReference>
<proteinExistence type="predicted"/>
<keyword evidence="6 11" id="KW-0812">Transmembrane</keyword>
<evidence type="ECO:0000256" key="7">
    <source>
        <dbReference type="ARBA" id="ARBA00022777"/>
    </source>
</evidence>
<dbReference type="Gene3D" id="3.30.565.10">
    <property type="entry name" value="Histidine kinase-like ATPase, C-terminal domain"/>
    <property type="match status" value="1"/>
</dbReference>
<keyword evidence="9" id="KW-0902">Two-component regulatory system</keyword>
<comment type="subcellular location">
    <subcellularLocation>
        <location evidence="2">Cell membrane</location>
        <topology evidence="2">Multi-pass membrane protein</topology>
    </subcellularLocation>
</comment>
<organism evidence="13 14">
    <name type="scientific">Streptococcus saliviloxodontae</name>
    <dbReference type="NCBI Taxonomy" id="1349416"/>
    <lineage>
        <taxon>Bacteria</taxon>
        <taxon>Bacillati</taxon>
        <taxon>Bacillota</taxon>
        <taxon>Bacilli</taxon>
        <taxon>Lactobacillales</taxon>
        <taxon>Streptococcaceae</taxon>
        <taxon>Streptococcus</taxon>
    </lineage>
</organism>
<name>A0ABS2PN66_9STRE</name>
<dbReference type="SUPFAM" id="SSF55874">
    <property type="entry name" value="ATPase domain of HSP90 chaperone/DNA topoisomerase II/histidine kinase"/>
    <property type="match status" value="1"/>
</dbReference>
<dbReference type="PANTHER" id="PTHR45453">
    <property type="entry name" value="PHOSPHATE REGULON SENSOR PROTEIN PHOR"/>
    <property type="match status" value="1"/>
</dbReference>
<evidence type="ECO:0000256" key="3">
    <source>
        <dbReference type="ARBA" id="ARBA00012438"/>
    </source>
</evidence>
<evidence type="ECO:0000256" key="6">
    <source>
        <dbReference type="ARBA" id="ARBA00022692"/>
    </source>
</evidence>
<evidence type="ECO:0000256" key="1">
    <source>
        <dbReference type="ARBA" id="ARBA00000085"/>
    </source>
</evidence>
<evidence type="ECO:0000256" key="2">
    <source>
        <dbReference type="ARBA" id="ARBA00004651"/>
    </source>
</evidence>
<dbReference type="InterPro" id="IPR050351">
    <property type="entry name" value="BphY/WalK/GraS-like"/>
</dbReference>
<evidence type="ECO:0000256" key="4">
    <source>
        <dbReference type="ARBA" id="ARBA00022475"/>
    </source>
</evidence>
<keyword evidence="8 11" id="KW-1133">Transmembrane helix</keyword>
<keyword evidence="5" id="KW-0808">Transferase</keyword>